<proteinExistence type="predicted"/>
<keyword evidence="3" id="KW-1185">Reference proteome</keyword>
<evidence type="ECO:0000256" key="1">
    <source>
        <dbReference type="SAM" id="Phobius"/>
    </source>
</evidence>
<keyword evidence="1" id="KW-0812">Transmembrane</keyword>
<dbReference type="EMBL" id="JBHSGI010000040">
    <property type="protein sequence ID" value="MFC4672057.1"/>
    <property type="molecule type" value="Genomic_DNA"/>
</dbReference>
<sequence length="69" mass="7293">MARLVDQPSSLPTNKLTVAALVGPAVTEAYGAVMQTIYVPLAGEAMSVFVGTFAAFAVGYFIRDRANVR</sequence>
<protein>
    <submittedName>
        <fullName evidence="2">Uncharacterized protein</fullName>
    </submittedName>
</protein>
<keyword evidence="1" id="KW-0472">Membrane</keyword>
<accession>A0ABV9KPD8</accession>
<organism evidence="2 3">
    <name type="scientific">Seohaeicola nanhaiensis</name>
    <dbReference type="NCBI Taxonomy" id="1387282"/>
    <lineage>
        <taxon>Bacteria</taxon>
        <taxon>Pseudomonadati</taxon>
        <taxon>Pseudomonadota</taxon>
        <taxon>Alphaproteobacteria</taxon>
        <taxon>Rhodobacterales</taxon>
        <taxon>Roseobacteraceae</taxon>
        <taxon>Seohaeicola</taxon>
    </lineage>
</organism>
<dbReference type="Proteomes" id="UP001595973">
    <property type="component" value="Unassembled WGS sequence"/>
</dbReference>
<comment type="caution">
    <text evidence="2">The sequence shown here is derived from an EMBL/GenBank/DDBJ whole genome shotgun (WGS) entry which is preliminary data.</text>
</comment>
<feature type="transmembrane region" description="Helical" evidence="1">
    <location>
        <begin position="41"/>
        <end position="62"/>
    </location>
</feature>
<dbReference type="RefSeq" id="WP_380723281.1">
    <property type="nucleotide sequence ID" value="NZ_JBHSGI010000040.1"/>
</dbReference>
<name>A0ABV9KPD8_9RHOB</name>
<keyword evidence="1" id="KW-1133">Transmembrane helix</keyword>
<gene>
    <name evidence="2" type="ORF">ACFO5X_26145</name>
</gene>
<evidence type="ECO:0000313" key="2">
    <source>
        <dbReference type="EMBL" id="MFC4672057.1"/>
    </source>
</evidence>
<reference evidence="3" key="1">
    <citation type="journal article" date="2019" name="Int. J. Syst. Evol. Microbiol.">
        <title>The Global Catalogue of Microorganisms (GCM) 10K type strain sequencing project: providing services to taxonomists for standard genome sequencing and annotation.</title>
        <authorList>
            <consortium name="The Broad Institute Genomics Platform"/>
            <consortium name="The Broad Institute Genome Sequencing Center for Infectious Disease"/>
            <person name="Wu L."/>
            <person name="Ma J."/>
        </authorList>
    </citation>
    <scope>NUCLEOTIDE SEQUENCE [LARGE SCALE GENOMIC DNA]</scope>
    <source>
        <strain evidence="3">CGMCC 4.7283</strain>
    </source>
</reference>
<evidence type="ECO:0000313" key="3">
    <source>
        <dbReference type="Proteomes" id="UP001595973"/>
    </source>
</evidence>